<dbReference type="EMBL" id="JACHVY010000002">
    <property type="protein sequence ID" value="MBB2902038.1"/>
    <property type="molecule type" value="Genomic_DNA"/>
</dbReference>
<proteinExistence type="predicted"/>
<evidence type="ECO:0000313" key="2">
    <source>
        <dbReference type="Proteomes" id="UP000533269"/>
    </source>
</evidence>
<evidence type="ECO:0000313" key="1">
    <source>
        <dbReference type="EMBL" id="MBB2902038.1"/>
    </source>
</evidence>
<dbReference type="AlphaFoldDB" id="A0A7W4TNX5"/>
<reference evidence="1 2" key="1">
    <citation type="submission" date="2020-08" db="EMBL/GenBank/DDBJ databases">
        <title>The Agave Microbiome: Exploring the role of microbial communities in plant adaptations to desert environments.</title>
        <authorList>
            <person name="Partida-Martinez L.P."/>
        </authorList>
    </citation>
    <scope>NUCLEOTIDE SEQUENCE [LARGE SCALE GENOMIC DNA]</scope>
    <source>
        <strain evidence="1 2">AS2.23</strain>
    </source>
</reference>
<reference evidence="1 2" key="2">
    <citation type="submission" date="2020-08" db="EMBL/GenBank/DDBJ databases">
        <authorList>
            <person name="Partida-Martinez L."/>
            <person name="Huntemann M."/>
            <person name="Clum A."/>
            <person name="Wang J."/>
            <person name="Palaniappan K."/>
            <person name="Ritter S."/>
            <person name="Chen I.-M."/>
            <person name="Stamatis D."/>
            <person name="Reddy T."/>
            <person name="O'Malley R."/>
            <person name="Daum C."/>
            <person name="Shapiro N."/>
            <person name="Ivanova N."/>
            <person name="Kyrpides N."/>
            <person name="Woyke T."/>
        </authorList>
    </citation>
    <scope>NUCLEOTIDE SEQUENCE [LARGE SCALE GENOMIC DNA]</scope>
    <source>
        <strain evidence="1 2">AS2.23</strain>
    </source>
</reference>
<organism evidence="1 2">
    <name type="scientific">Kineococcus radiotolerans</name>
    <dbReference type="NCBI Taxonomy" id="131568"/>
    <lineage>
        <taxon>Bacteria</taxon>
        <taxon>Bacillati</taxon>
        <taxon>Actinomycetota</taxon>
        <taxon>Actinomycetes</taxon>
        <taxon>Kineosporiales</taxon>
        <taxon>Kineosporiaceae</taxon>
        <taxon>Kineococcus</taxon>
    </lineage>
</organism>
<name>A0A7W4TNX5_KINRA</name>
<sequence>MQAPADVVDEEVTAAATRGVLVRGETGDRVLALRDTVE</sequence>
<accession>A0A7W4TNX5</accession>
<gene>
    <name evidence="1" type="ORF">FHR75_002853</name>
</gene>
<comment type="caution">
    <text evidence="1">The sequence shown here is derived from an EMBL/GenBank/DDBJ whole genome shotgun (WGS) entry which is preliminary data.</text>
</comment>
<protein>
    <submittedName>
        <fullName evidence="1">Uncharacterized protein</fullName>
    </submittedName>
</protein>
<dbReference type="Proteomes" id="UP000533269">
    <property type="component" value="Unassembled WGS sequence"/>
</dbReference>